<feature type="non-terminal residue" evidence="7">
    <location>
        <position position="543"/>
    </location>
</feature>
<dbReference type="GO" id="GO:0020037">
    <property type="term" value="F:heme binding"/>
    <property type="evidence" value="ECO:0007669"/>
    <property type="project" value="InterPro"/>
</dbReference>
<evidence type="ECO:0000256" key="1">
    <source>
        <dbReference type="ARBA" id="ARBA00001971"/>
    </source>
</evidence>
<proteinExistence type="predicted"/>
<keyword evidence="8" id="KW-1185">Reference proteome</keyword>
<dbReference type="GO" id="GO:0005506">
    <property type="term" value="F:iron ion binding"/>
    <property type="evidence" value="ECO:0007669"/>
    <property type="project" value="InterPro"/>
</dbReference>
<organism evidence="7 8">
    <name type="scientific">Paraglomus brasilianum</name>
    <dbReference type="NCBI Taxonomy" id="144538"/>
    <lineage>
        <taxon>Eukaryota</taxon>
        <taxon>Fungi</taxon>
        <taxon>Fungi incertae sedis</taxon>
        <taxon>Mucoromycota</taxon>
        <taxon>Glomeromycotina</taxon>
        <taxon>Glomeromycetes</taxon>
        <taxon>Paraglomerales</taxon>
        <taxon>Paraglomeraceae</taxon>
        <taxon>Paraglomus</taxon>
    </lineage>
</organism>
<reference evidence="7" key="1">
    <citation type="submission" date="2021-06" db="EMBL/GenBank/DDBJ databases">
        <authorList>
            <person name="Kallberg Y."/>
            <person name="Tangrot J."/>
            <person name="Rosling A."/>
        </authorList>
    </citation>
    <scope>NUCLEOTIDE SEQUENCE</scope>
    <source>
        <strain evidence="7">BR232B</strain>
    </source>
</reference>
<keyword evidence="5" id="KW-0503">Monooxygenase</keyword>
<keyword evidence="2 6" id="KW-0479">Metal-binding</keyword>
<evidence type="ECO:0000256" key="5">
    <source>
        <dbReference type="ARBA" id="ARBA00023033"/>
    </source>
</evidence>
<dbReference type="OrthoDB" id="1470350at2759"/>
<name>A0A9N9DNZ3_9GLOM</name>
<dbReference type="GO" id="GO:0004497">
    <property type="term" value="F:monooxygenase activity"/>
    <property type="evidence" value="ECO:0007669"/>
    <property type="project" value="UniProtKB-KW"/>
</dbReference>
<keyword evidence="4 6" id="KW-0408">Iron</keyword>
<keyword evidence="3" id="KW-0560">Oxidoreductase</keyword>
<gene>
    <name evidence="7" type="ORF">PBRASI_LOCUS9837</name>
</gene>
<evidence type="ECO:0000313" key="7">
    <source>
        <dbReference type="EMBL" id="CAG8642197.1"/>
    </source>
</evidence>
<evidence type="ECO:0000313" key="8">
    <source>
        <dbReference type="Proteomes" id="UP000789739"/>
    </source>
</evidence>
<protein>
    <submittedName>
        <fullName evidence="7">3122_t:CDS:1</fullName>
    </submittedName>
</protein>
<dbReference type="InterPro" id="IPR001128">
    <property type="entry name" value="Cyt_P450"/>
</dbReference>
<comment type="caution">
    <text evidence="7">The sequence shown here is derived from an EMBL/GenBank/DDBJ whole genome shotgun (WGS) entry which is preliminary data.</text>
</comment>
<feature type="binding site" description="axial binding residue" evidence="6">
    <location>
        <position position="497"/>
    </location>
    <ligand>
        <name>heme</name>
        <dbReference type="ChEBI" id="CHEBI:30413"/>
    </ligand>
    <ligandPart>
        <name>Fe</name>
        <dbReference type="ChEBI" id="CHEBI:18248"/>
    </ligandPart>
</feature>
<dbReference type="Gene3D" id="1.10.630.10">
    <property type="entry name" value="Cytochrome P450"/>
    <property type="match status" value="1"/>
</dbReference>
<evidence type="ECO:0000256" key="4">
    <source>
        <dbReference type="ARBA" id="ARBA00023004"/>
    </source>
</evidence>
<sequence>MSDAEIIGFARNDGLEPESLMYMTRRERLISEEIYLREWEDEGTLRSYVYNDEEWNPLPGPIPLPIAGNTLQMKNFAKFCDAMHKRYGDVFEFYDTNKRIIMLNRADLAEKVFSQSVKSNYFIRAASESQGWEELGFATVGLFGSKDRNVWSLNRKFLARSLTSTKYTKETVHVVQTLFSEAEEYWKELGDSASLELTGWISCIIADTLVRIVTGQQTYALSTHLNSLLPPHLKKPLPQSSIQSYSKFLSHIRSIGPIIQYFYFVPPFFRHYVPGFRHIAERMKRRVGWLTEEMKNLVSERKKEIESISEKEELKIDLLSLMLTINTEKDTNKIKSNEIERPLTEEEMAQLLIEVFSAGIDTTTHALCFTIYYICKYPAVKARLVSEIDATLSSKSHNLSYDSIVNLFPYTSAVIKEAARVLTVAPIVIHVASEDDEIAGYKWRAGTPIGVNYEAIHKHTAYWKDPEAFRPERFLDESADEIKPRTFLPFGGTVRVCPGKIVAEKVIKTFLILLFWKFEVELCEPDKDIKYTYAMTKQCTELK</sequence>
<evidence type="ECO:0000256" key="2">
    <source>
        <dbReference type="ARBA" id="ARBA00022723"/>
    </source>
</evidence>
<keyword evidence="6" id="KW-0349">Heme</keyword>
<evidence type="ECO:0000256" key="3">
    <source>
        <dbReference type="ARBA" id="ARBA00023002"/>
    </source>
</evidence>
<dbReference type="EMBL" id="CAJVPI010002381">
    <property type="protein sequence ID" value="CAG8642197.1"/>
    <property type="molecule type" value="Genomic_DNA"/>
</dbReference>
<dbReference type="Proteomes" id="UP000789739">
    <property type="component" value="Unassembled WGS sequence"/>
</dbReference>
<dbReference type="SUPFAM" id="SSF48264">
    <property type="entry name" value="Cytochrome P450"/>
    <property type="match status" value="1"/>
</dbReference>
<dbReference type="PRINTS" id="PR00463">
    <property type="entry name" value="EP450I"/>
</dbReference>
<comment type="cofactor">
    <cofactor evidence="1 6">
        <name>heme</name>
        <dbReference type="ChEBI" id="CHEBI:30413"/>
    </cofactor>
</comment>
<dbReference type="Pfam" id="PF00067">
    <property type="entry name" value="p450"/>
    <property type="match status" value="1"/>
</dbReference>
<dbReference type="CDD" id="cd00302">
    <property type="entry name" value="cytochrome_P450"/>
    <property type="match status" value="1"/>
</dbReference>
<accession>A0A9N9DNZ3</accession>
<dbReference type="InterPro" id="IPR036396">
    <property type="entry name" value="Cyt_P450_sf"/>
</dbReference>
<dbReference type="PANTHER" id="PTHR24303:SF31">
    <property type="entry name" value="CYTOCHROME P450 307A1-RELATED"/>
    <property type="match status" value="1"/>
</dbReference>
<dbReference type="AlphaFoldDB" id="A0A9N9DNZ3"/>
<dbReference type="PRINTS" id="PR00385">
    <property type="entry name" value="P450"/>
</dbReference>
<dbReference type="PANTHER" id="PTHR24303">
    <property type="entry name" value="HEME-BINDING MONOOXYGENASE FAMILY"/>
    <property type="match status" value="1"/>
</dbReference>
<dbReference type="GO" id="GO:0016705">
    <property type="term" value="F:oxidoreductase activity, acting on paired donors, with incorporation or reduction of molecular oxygen"/>
    <property type="evidence" value="ECO:0007669"/>
    <property type="project" value="InterPro"/>
</dbReference>
<evidence type="ECO:0000256" key="6">
    <source>
        <dbReference type="PIRSR" id="PIRSR602401-1"/>
    </source>
</evidence>
<dbReference type="InterPro" id="IPR002401">
    <property type="entry name" value="Cyt_P450_E_grp-I"/>
</dbReference>